<evidence type="ECO:0000313" key="7">
    <source>
        <dbReference type="EMBL" id="EEE52548.1"/>
    </source>
</evidence>
<evidence type="ECO:0000256" key="1">
    <source>
        <dbReference type="ARBA" id="ARBA00004123"/>
    </source>
</evidence>
<comment type="subcellular location">
    <subcellularLocation>
        <location evidence="1">Nucleus</location>
    </subcellularLocation>
</comment>
<protein>
    <submittedName>
        <fullName evidence="7">Uncharacterized protein</fullName>
    </submittedName>
</protein>
<sequence length="102" mass="11320">MHGLHSNESRGKIAACREGSNKAINSRDKVDSALKDMVVVMKQQDHAEEEIEAISRQIIQARSRKTQESLNNLLIDMYMACFVLPAHPAIVPTKGSLITAVY</sequence>
<name>B9G8T3_ORYSJ</name>
<dbReference type="AlphaFoldDB" id="B9G8T3"/>
<keyword evidence="2" id="KW-0677">Repeat</keyword>
<accession>B9G8T3</accession>
<feature type="region of interest" description="Disordered" evidence="6">
    <location>
        <begin position="1"/>
        <end position="20"/>
    </location>
</feature>
<evidence type="ECO:0000256" key="2">
    <source>
        <dbReference type="ARBA" id="ARBA00022737"/>
    </source>
</evidence>
<organism evidence="7">
    <name type="scientific">Oryza sativa subsp. japonica</name>
    <name type="common">Rice</name>
    <dbReference type="NCBI Taxonomy" id="39947"/>
    <lineage>
        <taxon>Eukaryota</taxon>
        <taxon>Viridiplantae</taxon>
        <taxon>Streptophyta</taxon>
        <taxon>Embryophyta</taxon>
        <taxon>Tracheophyta</taxon>
        <taxon>Spermatophyta</taxon>
        <taxon>Magnoliopsida</taxon>
        <taxon>Liliopsida</taxon>
        <taxon>Poales</taxon>
        <taxon>Poaceae</taxon>
        <taxon>BOP clade</taxon>
        <taxon>Oryzoideae</taxon>
        <taxon>Oryzeae</taxon>
        <taxon>Oryzinae</taxon>
        <taxon>Oryza</taxon>
        <taxon>Oryza sativa</taxon>
    </lineage>
</organism>
<reference evidence="7" key="2">
    <citation type="submission" date="2008-12" db="EMBL/GenBank/DDBJ databases">
        <title>Improved gene annotation of the rice (Oryza sativa) genomes.</title>
        <authorList>
            <person name="Wang J."/>
            <person name="Li R."/>
            <person name="Fan W."/>
            <person name="Huang Q."/>
            <person name="Zhang J."/>
            <person name="Zhou Y."/>
            <person name="Hu Y."/>
            <person name="Zi S."/>
            <person name="Li J."/>
            <person name="Ni P."/>
            <person name="Zheng H."/>
            <person name="Zhang Y."/>
            <person name="Zhao M."/>
            <person name="Hao Q."/>
            <person name="McDermott J."/>
            <person name="Samudrala R."/>
            <person name="Kristiansen K."/>
            <person name="Wong G.K.-S."/>
        </authorList>
    </citation>
    <scope>NUCLEOTIDE SEQUENCE</scope>
</reference>
<evidence type="ECO:0000256" key="4">
    <source>
        <dbReference type="ARBA" id="ARBA00023054"/>
    </source>
</evidence>
<dbReference type="Proteomes" id="UP000007752">
    <property type="component" value="Chromosome 11"/>
</dbReference>
<evidence type="ECO:0000256" key="5">
    <source>
        <dbReference type="ARBA" id="ARBA00023242"/>
    </source>
</evidence>
<dbReference type="InterPro" id="IPR044961">
    <property type="entry name" value="MS5/SDI1"/>
</dbReference>
<evidence type="ECO:0000256" key="3">
    <source>
        <dbReference type="ARBA" id="ARBA00022803"/>
    </source>
</evidence>
<dbReference type="PANTHER" id="PTHR36326:SF2">
    <property type="entry name" value="PROTEIN SULFUR DEFICIENCY-INDUCED 2"/>
    <property type="match status" value="1"/>
</dbReference>
<dbReference type="GO" id="GO:0005634">
    <property type="term" value="C:nucleus"/>
    <property type="evidence" value="ECO:0007669"/>
    <property type="project" value="UniProtKB-SubCell"/>
</dbReference>
<keyword evidence="4" id="KW-0175">Coiled coil</keyword>
<keyword evidence="5" id="KW-0539">Nucleus</keyword>
<reference evidence="7" key="1">
    <citation type="journal article" date="2005" name="PLoS Biol.">
        <title>The genomes of Oryza sativa: a history of duplications.</title>
        <authorList>
            <person name="Yu J."/>
            <person name="Wang J."/>
            <person name="Lin W."/>
            <person name="Li S."/>
            <person name="Li H."/>
            <person name="Zhou J."/>
            <person name="Ni P."/>
            <person name="Dong W."/>
            <person name="Hu S."/>
            <person name="Zeng C."/>
            <person name="Zhang J."/>
            <person name="Zhang Y."/>
            <person name="Li R."/>
            <person name="Xu Z."/>
            <person name="Li S."/>
            <person name="Li X."/>
            <person name="Zheng H."/>
            <person name="Cong L."/>
            <person name="Lin L."/>
            <person name="Yin J."/>
            <person name="Geng J."/>
            <person name="Li G."/>
            <person name="Shi J."/>
            <person name="Liu J."/>
            <person name="Lv H."/>
            <person name="Li J."/>
            <person name="Wang J."/>
            <person name="Deng Y."/>
            <person name="Ran L."/>
            <person name="Shi X."/>
            <person name="Wang X."/>
            <person name="Wu Q."/>
            <person name="Li C."/>
            <person name="Ren X."/>
            <person name="Wang J."/>
            <person name="Wang X."/>
            <person name="Li D."/>
            <person name="Liu D."/>
            <person name="Zhang X."/>
            <person name="Ji Z."/>
            <person name="Zhao W."/>
            <person name="Sun Y."/>
            <person name="Zhang Z."/>
            <person name="Bao J."/>
            <person name="Han Y."/>
            <person name="Dong L."/>
            <person name="Ji J."/>
            <person name="Chen P."/>
            <person name="Wu S."/>
            <person name="Liu J."/>
            <person name="Xiao Y."/>
            <person name="Bu D."/>
            <person name="Tan J."/>
            <person name="Yang L."/>
            <person name="Ye C."/>
            <person name="Zhang J."/>
            <person name="Xu J."/>
            <person name="Zhou Y."/>
            <person name="Yu Y."/>
            <person name="Zhang B."/>
            <person name="Zhuang S."/>
            <person name="Wei H."/>
            <person name="Liu B."/>
            <person name="Lei M."/>
            <person name="Yu H."/>
            <person name="Li Y."/>
            <person name="Xu H."/>
            <person name="Wei S."/>
            <person name="He X."/>
            <person name="Fang L."/>
            <person name="Zhang Z."/>
            <person name="Zhang Y."/>
            <person name="Huang X."/>
            <person name="Su Z."/>
            <person name="Tong W."/>
            <person name="Li J."/>
            <person name="Tong Z."/>
            <person name="Li S."/>
            <person name="Ye J."/>
            <person name="Wang L."/>
            <person name="Fang L."/>
            <person name="Lei T."/>
            <person name="Chen C."/>
            <person name="Chen H."/>
            <person name="Xu Z."/>
            <person name="Li H."/>
            <person name="Huang H."/>
            <person name="Zhang F."/>
            <person name="Xu H."/>
            <person name="Li N."/>
            <person name="Zhao C."/>
            <person name="Li S."/>
            <person name="Dong L."/>
            <person name="Huang Y."/>
            <person name="Li L."/>
            <person name="Xi Y."/>
            <person name="Qi Q."/>
            <person name="Li W."/>
            <person name="Zhang B."/>
            <person name="Hu W."/>
            <person name="Zhang Y."/>
            <person name="Tian X."/>
            <person name="Jiao Y."/>
            <person name="Liang X."/>
            <person name="Jin J."/>
            <person name="Gao L."/>
            <person name="Zheng W."/>
            <person name="Hao B."/>
            <person name="Liu S."/>
            <person name="Wang W."/>
            <person name="Yuan L."/>
            <person name="Cao M."/>
            <person name="McDermott J."/>
            <person name="Samudrala R."/>
            <person name="Wang J."/>
            <person name="Wong G.K."/>
            <person name="Yang H."/>
        </authorList>
    </citation>
    <scope>NUCLEOTIDE SEQUENCE [LARGE SCALE GENOMIC DNA]</scope>
</reference>
<dbReference type="EMBL" id="CM000148">
    <property type="protein sequence ID" value="EEE52548.1"/>
    <property type="molecule type" value="Genomic_DNA"/>
</dbReference>
<feature type="compositionally biased region" description="Basic and acidic residues" evidence="6">
    <location>
        <begin position="1"/>
        <end position="11"/>
    </location>
</feature>
<gene>
    <name evidence="7" type="ORF">OsJ_34783</name>
</gene>
<evidence type="ECO:0000256" key="6">
    <source>
        <dbReference type="SAM" id="MobiDB-lite"/>
    </source>
</evidence>
<proteinExistence type="predicted"/>
<dbReference type="PANTHER" id="PTHR36326">
    <property type="entry name" value="PROTEIN POLLENLESS 3-LIKE 2"/>
    <property type="match status" value="1"/>
</dbReference>
<keyword evidence="3" id="KW-0802">TPR repeat</keyword>